<evidence type="ECO:0000313" key="1">
    <source>
        <dbReference type="EMBL" id="KAH7931275.1"/>
    </source>
</evidence>
<organism evidence="1 2">
    <name type="scientific">Leucogyrophana mollusca</name>
    <dbReference type="NCBI Taxonomy" id="85980"/>
    <lineage>
        <taxon>Eukaryota</taxon>
        <taxon>Fungi</taxon>
        <taxon>Dikarya</taxon>
        <taxon>Basidiomycota</taxon>
        <taxon>Agaricomycotina</taxon>
        <taxon>Agaricomycetes</taxon>
        <taxon>Agaricomycetidae</taxon>
        <taxon>Boletales</taxon>
        <taxon>Boletales incertae sedis</taxon>
        <taxon>Leucogyrophana</taxon>
    </lineage>
</organism>
<keyword evidence="2" id="KW-1185">Reference proteome</keyword>
<dbReference type="Proteomes" id="UP000790709">
    <property type="component" value="Unassembled WGS sequence"/>
</dbReference>
<name>A0ACB8BZT9_9AGAM</name>
<sequence length="167" mass="18346">MSLPRLQIQRLLGQALRRPCVTQKRLNSSTDSSVKTDSCGIPLEPTWSVKELLSSYPTPSISPATFRRLHELSALQPPTEGSPEYNSLKSELEELVKLVEAVKLIKIEDTGDGLIPDGRIWAEGTGIPLTHTSNEGEETCSDQGQDLLSHASRTSDGMYVVEADRSR</sequence>
<comment type="caution">
    <text evidence="1">The sequence shown here is derived from an EMBL/GenBank/DDBJ whole genome shotgun (WGS) entry which is preliminary data.</text>
</comment>
<evidence type="ECO:0000313" key="2">
    <source>
        <dbReference type="Proteomes" id="UP000790709"/>
    </source>
</evidence>
<dbReference type="EMBL" id="MU266327">
    <property type="protein sequence ID" value="KAH7931275.1"/>
    <property type="molecule type" value="Genomic_DNA"/>
</dbReference>
<gene>
    <name evidence="1" type="ORF">BV22DRAFT_998751</name>
</gene>
<protein>
    <submittedName>
        <fullName evidence="1">Uncharacterized protein</fullName>
    </submittedName>
</protein>
<accession>A0ACB8BZT9</accession>
<proteinExistence type="predicted"/>
<reference evidence="1" key="1">
    <citation type="journal article" date="2021" name="New Phytol.">
        <title>Evolutionary innovations through gain and loss of genes in the ectomycorrhizal Boletales.</title>
        <authorList>
            <person name="Wu G."/>
            <person name="Miyauchi S."/>
            <person name="Morin E."/>
            <person name="Kuo A."/>
            <person name="Drula E."/>
            <person name="Varga T."/>
            <person name="Kohler A."/>
            <person name="Feng B."/>
            <person name="Cao Y."/>
            <person name="Lipzen A."/>
            <person name="Daum C."/>
            <person name="Hundley H."/>
            <person name="Pangilinan J."/>
            <person name="Johnson J."/>
            <person name="Barry K."/>
            <person name="LaButti K."/>
            <person name="Ng V."/>
            <person name="Ahrendt S."/>
            <person name="Min B."/>
            <person name="Choi I.G."/>
            <person name="Park H."/>
            <person name="Plett J.M."/>
            <person name="Magnuson J."/>
            <person name="Spatafora J.W."/>
            <person name="Nagy L.G."/>
            <person name="Henrissat B."/>
            <person name="Grigoriev I.V."/>
            <person name="Yang Z.L."/>
            <person name="Xu J."/>
            <person name="Martin F.M."/>
        </authorList>
    </citation>
    <scope>NUCLEOTIDE SEQUENCE</scope>
    <source>
        <strain evidence="1">KUC20120723A-06</strain>
    </source>
</reference>